<evidence type="ECO:0000256" key="1">
    <source>
        <dbReference type="SAM" id="MobiDB-lite"/>
    </source>
</evidence>
<feature type="compositionally biased region" description="Polar residues" evidence="1">
    <location>
        <begin position="1"/>
        <end position="12"/>
    </location>
</feature>
<reference evidence="2 3" key="1">
    <citation type="submission" date="2018-08" db="EMBL/GenBank/DDBJ databases">
        <title>Genomic investigation of the strawberry pathogen Phytophthora fragariae indicates pathogenicity is determined by transcriptional variation in three key races.</title>
        <authorList>
            <person name="Adams T.M."/>
            <person name="Armitage A.D."/>
            <person name="Sobczyk M.K."/>
            <person name="Bates H.J."/>
            <person name="Dunwell J.M."/>
            <person name="Nellist C.F."/>
            <person name="Harrison R.J."/>
        </authorList>
    </citation>
    <scope>NUCLEOTIDE SEQUENCE [LARGE SCALE GENOMIC DNA]</scope>
    <source>
        <strain evidence="2 3">A4</strain>
    </source>
</reference>
<protein>
    <submittedName>
        <fullName evidence="2">Uncharacterized protein</fullName>
    </submittedName>
</protein>
<feature type="compositionally biased region" description="Basic and acidic residues" evidence="1">
    <location>
        <begin position="13"/>
        <end position="26"/>
    </location>
</feature>
<comment type="caution">
    <text evidence="2">The sequence shown here is derived from an EMBL/GenBank/DDBJ whole genome shotgun (WGS) entry which is preliminary data.</text>
</comment>
<name>A0A6A4E792_9STRA</name>
<dbReference type="Proteomes" id="UP000437068">
    <property type="component" value="Unassembled WGS sequence"/>
</dbReference>
<evidence type="ECO:0000313" key="3">
    <source>
        <dbReference type="Proteomes" id="UP000437068"/>
    </source>
</evidence>
<evidence type="ECO:0000313" key="2">
    <source>
        <dbReference type="EMBL" id="KAE9318031.1"/>
    </source>
</evidence>
<proteinExistence type="predicted"/>
<feature type="region of interest" description="Disordered" evidence="1">
    <location>
        <begin position="1"/>
        <end position="26"/>
    </location>
</feature>
<accession>A0A6A4E792</accession>
<sequence length="189" mass="21730">MRTCSGRTTTDASRQHQDNEGSERKAMMNVPITSSAILPPWIKAISYACLVQWKKKRQKYEDAISARCSTSDEDIRKAPITVQSTFDHALLKMLCKYAWEVPFESIKEERIITEIDKIVSNIKNGSIVNIDTLIADELRMDLHELHARVVNYFKLCGDIISHNGLQNTFDTPMGITHKYTIMIKYLQHR</sequence>
<dbReference type="EMBL" id="QXGE01000264">
    <property type="protein sequence ID" value="KAE9318031.1"/>
    <property type="molecule type" value="Genomic_DNA"/>
</dbReference>
<organism evidence="2 3">
    <name type="scientific">Phytophthora fragariae</name>
    <dbReference type="NCBI Taxonomy" id="53985"/>
    <lineage>
        <taxon>Eukaryota</taxon>
        <taxon>Sar</taxon>
        <taxon>Stramenopiles</taxon>
        <taxon>Oomycota</taxon>
        <taxon>Peronosporomycetes</taxon>
        <taxon>Peronosporales</taxon>
        <taxon>Peronosporaceae</taxon>
        <taxon>Phytophthora</taxon>
    </lineage>
</organism>
<gene>
    <name evidence="2" type="ORF">PF001_g6561</name>
</gene>
<dbReference type="AlphaFoldDB" id="A0A6A4E792"/>